<feature type="domain" description="N-acetyltransferase" evidence="3">
    <location>
        <begin position="4"/>
        <end position="166"/>
    </location>
</feature>
<gene>
    <name evidence="4" type="ordered locus">Lbys_0462</name>
</gene>
<dbReference type="PROSITE" id="PS51186">
    <property type="entry name" value="GNAT"/>
    <property type="match status" value="1"/>
</dbReference>
<keyword evidence="1" id="KW-0808">Transferase</keyword>
<dbReference type="eggNOG" id="COG1247">
    <property type="taxonomic scope" value="Bacteria"/>
</dbReference>
<reference key="1">
    <citation type="submission" date="2010-11" db="EMBL/GenBank/DDBJ databases">
        <title>The complete genome of Leadbetterella byssophila DSM 17132.</title>
        <authorList>
            <consortium name="US DOE Joint Genome Institute (JGI-PGF)"/>
            <person name="Lucas S."/>
            <person name="Copeland A."/>
            <person name="Lapidus A."/>
            <person name="Glavina del Rio T."/>
            <person name="Dalin E."/>
            <person name="Tice H."/>
            <person name="Bruce D."/>
            <person name="Goodwin L."/>
            <person name="Pitluck S."/>
            <person name="Kyrpides N."/>
            <person name="Mavromatis K."/>
            <person name="Ivanova N."/>
            <person name="Teshima H."/>
            <person name="Brettin T."/>
            <person name="Detter J.C."/>
            <person name="Han C."/>
            <person name="Tapia R."/>
            <person name="Land M."/>
            <person name="Hauser L."/>
            <person name="Markowitz V."/>
            <person name="Cheng J.-F."/>
            <person name="Hugenholtz P."/>
            <person name="Woyke T."/>
            <person name="Wu D."/>
            <person name="Tindall B."/>
            <person name="Pomrenke H.G."/>
            <person name="Brambilla E."/>
            <person name="Klenk H.-P."/>
            <person name="Eisen J.A."/>
        </authorList>
    </citation>
    <scope>NUCLEOTIDE SEQUENCE [LARGE SCALE GENOMIC DNA]</scope>
    <source>
        <strain>DSM 17132</strain>
    </source>
</reference>
<dbReference type="SUPFAM" id="SSF55729">
    <property type="entry name" value="Acyl-CoA N-acyltransferases (Nat)"/>
    <property type="match status" value="1"/>
</dbReference>
<dbReference type="STRING" id="649349.Lbys_0462"/>
<name>E4RWR8_LEAB4</name>
<organism evidence="4 5">
    <name type="scientific">Leadbetterella byssophila (strain DSM 17132 / JCM 16389 / KACC 11308 / NBRC 106382 / 4M15)</name>
    <dbReference type="NCBI Taxonomy" id="649349"/>
    <lineage>
        <taxon>Bacteria</taxon>
        <taxon>Pseudomonadati</taxon>
        <taxon>Bacteroidota</taxon>
        <taxon>Cytophagia</taxon>
        <taxon>Cytophagales</taxon>
        <taxon>Leadbetterellaceae</taxon>
        <taxon>Leadbetterella</taxon>
    </lineage>
</organism>
<evidence type="ECO:0000313" key="5">
    <source>
        <dbReference type="Proteomes" id="UP000007435"/>
    </source>
</evidence>
<dbReference type="PANTHER" id="PTHR43072:SF23">
    <property type="entry name" value="UPF0039 PROTEIN C11D3.02C"/>
    <property type="match status" value="1"/>
</dbReference>
<evidence type="ECO:0000256" key="2">
    <source>
        <dbReference type="ARBA" id="ARBA00023315"/>
    </source>
</evidence>
<dbReference type="CDD" id="cd04301">
    <property type="entry name" value="NAT_SF"/>
    <property type="match status" value="1"/>
</dbReference>
<keyword evidence="5" id="KW-1185">Reference proteome</keyword>
<evidence type="ECO:0000313" key="4">
    <source>
        <dbReference type="EMBL" id="ADQ16237.1"/>
    </source>
</evidence>
<accession>E4RWR8</accession>
<evidence type="ECO:0000256" key="1">
    <source>
        <dbReference type="ARBA" id="ARBA00022679"/>
    </source>
</evidence>
<dbReference type="AlphaFoldDB" id="E4RWR8"/>
<dbReference type="HOGENOM" id="CLU_013985_4_3_10"/>
<dbReference type="GO" id="GO:0016747">
    <property type="term" value="F:acyltransferase activity, transferring groups other than amino-acyl groups"/>
    <property type="evidence" value="ECO:0007669"/>
    <property type="project" value="InterPro"/>
</dbReference>
<proteinExistence type="predicted"/>
<dbReference type="Gene3D" id="3.40.630.30">
    <property type="match status" value="1"/>
</dbReference>
<dbReference type="EMBL" id="CP002305">
    <property type="protein sequence ID" value="ADQ16237.1"/>
    <property type="molecule type" value="Genomic_DNA"/>
</dbReference>
<dbReference type="PANTHER" id="PTHR43072">
    <property type="entry name" value="N-ACETYLTRANSFERASE"/>
    <property type="match status" value="1"/>
</dbReference>
<dbReference type="InterPro" id="IPR000182">
    <property type="entry name" value="GNAT_dom"/>
</dbReference>
<dbReference type="InterPro" id="IPR016181">
    <property type="entry name" value="Acyl_CoA_acyltransferase"/>
</dbReference>
<protein>
    <submittedName>
        <fullName evidence="4">Phosphinothricin acetyltransferase</fullName>
    </submittedName>
</protein>
<reference evidence="4 5" key="2">
    <citation type="journal article" date="2011" name="Stand. Genomic Sci.">
        <title>Complete genome sequence of Leadbetterella byssophila type strain (4M15).</title>
        <authorList>
            <person name="Abt B."/>
            <person name="Teshima H."/>
            <person name="Lucas S."/>
            <person name="Lapidus A."/>
            <person name="Del Rio T.G."/>
            <person name="Nolan M."/>
            <person name="Tice H."/>
            <person name="Cheng J.F."/>
            <person name="Pitluck S."/>
            <person name="Liolios K."/>
            <person name="Pagani I."/>
            <person name="Ivanova N."/>
            <person name="Mavromatis K."/>
            <person name="Pati A."/>
            <person name="Tapia R."/>
            <person name="Han C."/>
            <person name="Goodwin L."/>
            <person name="Chen A."/>
            <person name="Palaniappan K."/>
            <person name="Land M."/>
            <person name="Hauser L."/>
            <person name="Chang Y.J."/>
            <person name="Jeffries C.D."/>
            <person name="Rohde M."/>
            <person name="Goker M."/>
            <person name="Tindall B.J."/>
            <person name="Detter J.C."/>
            <person name="Woyke T."/>
            <person name="Bristow J."/>
            <person name="Eisen J.A."/>
            <person name="Markowitz V."/>
            <person name="Hugenholtz P."/>
            <person name="Klenk H.P."/>
            <person name="Kyrpides N.C."/>
        </authorList>
    </citation>
    <scope>NUCLEOTIDE SEQUENCE [LARGE SCALE GENOMIC DNA]</scope>
    <source>
        <strain evidence="5">DSM 17132 / JCM 16389 / KACC 11308 / NBRC 106382 / 4M15</strain>
    </source>
</reference>
<dbReference type="Proteomes" id="UP000007435">
    <property type="component" value="Chromosome"/>
</dbReference>
<dbReference type="RefSeq" id="WP_013407291.1">
    <property type="nucleotide sequence ID" value="NC_014655.1"/>
</dbReference>
<dbReference type="Pfam" id="PF00583">
    <property type="entry name" value="Acetyltransf_1"/>
    <property type="match status" value="1"/>
</dbReference>
<sequence length="166" mass="18879">MMPINYRTADIKDLAGIVEIYNSTIPSRLVTAHLEPVSVESRVDWFRSHTPEKYPLWVIESEGKMLGWLGFQPFHPRPAYAPTAEISLYLAPSARGKGLGYQSLQFALEKAPEFGIQTLIGLIFAHNEPSIRLFEKAGFEEWGYLPRIAHMDGIRRGLKYFGKELI</sequence>
<dbReference type="KEGG" id="lby:Lbys_0462"/>
<evidence type="ECO:0000259" key="3">
    <source>
        <dbReference type="PROSITE" id="PS51186"/>
    </source>
</evidence>
<keyword evidence="2" id="KW-0012">Acyltransferase</keyword>